<keyword evidence="3" id="KW-1185">Reference proteome</keyword>
<proteinExistence type="predicted"/>
<evidence type="ECO:0000256" key="1">
    <source>
        <dbReference type="SAM" id="Phobius"/>
    </source>
</evidence>
<keyword evidence="1" id="KW-0812">Transmembrane</keyword>
<protein>
    <recommendedName>
        <fullName evidence="4">DUF1440 domain-containing protein</fullName>
    </recommendedName>
</protein>
<comment type="caution">
    <text evidence="2">The sequence shown here is derived from an EMBL/GenBank/DDBJ whole genome shotgun (WGS) entry which is preliminary data.</text>
</comment>
<feature type="transmembrane region" description="Helical" evidence="1">
    <location>
        <begin position="99"/>
        <end position="122"/>
    </location>
</feature>
<feature type="transmembrane region" description="Helical" evidence="1">
    <location>
        <begin position="74"/>
        <end position="92"/>
    </location>
</feature>
<evidence type="ECO:0008006" key="4">
    <source>
        <dbReference type="Google" id="ProtNLM"/>
    </source>
</evidence>
<dbReference type="Pfam" id="PF07274">
    <property type="entry name" value="DUF1440"/>
    <property type="match status" value="1"/>
</dbReference>
<organism evidence="2 3">
    <name type="scientific">Reticulibacter mediterranei</name>
    <dbReference type="NCBI Taxonomy" id="2778369"/>
    <lineage>
        <taxon>Bacteria</taxon>
        <taxon>Bacillati</taxon>
        <taxon>Chloroflexota</taxon>
        <taxon>Ktedonobacteria</taxon>
        <taxon>Ktedonobacterales</taxon>
        <taxon>Reticulibacteraceae</taxon>
        <taxon>Reticulibacter</taxon>
    </lineage>
</organism>
<dbReference type="RefSeq" id="WP_220204731.1">
    <property type="nucleotide sequence ID" value="NZ_BNJK01000001.1"/>
</dbReference>
<reference evidence="2" key="1">
    <citation type="submission" date="2020-10" db="EMBL/GenBank/DDBJ databases">
        <title>Taxonomic study of unclassified bacteria belonging to the class Ktedonobacteria.</title>
        <authorList>
            <person name="Yabe S."/>
            <person name="Wang C.M."/>
            <person name="Zheng Y."/>
            <person name="Sakai Y."/>
            <person name="Cavaletti L."/>
            <person name="Monciardini P."/>
            <person name="Donadio S."/>
        </authorList>
    </citation>
    <scope>NUCLEOTIDE SEQUENCE</scope>
    <source>
        <strain evidence="2">ID150040</strain>
    </source>
</reference>
<keyword evidence="1" id="KW-0472">Membrane</keyword>
<accession>A0A8J3N088</accession>
<sequence length="172" mass="19195">MVSLKRVIEPHQLISSLRGTIAGTIGTVPMTLFMLVMHRLLPRWQRYALPPEEITREAAERMQVRQHMTRPQELAAALVSHFGYGASMGILYSMFIESWSLAVVVKGMLFGLLIWGGSYLGWLPAANFSVAASDEPLRRNTLMIAAHLIWGATTALVSDALKKKLQRGDLFM</sequence>
<dbReference type="Proteomes" id="UP000597444">
    <property type="component" value="Unassembled WGS sequence"/>
</dbReference>
<gene>
    <name evidence="2" type="ORF">KSF_040170</name>
</gene>
<name>A0A8J3N088_9CHLR</name>
<feature type="transmembrane region" description="Helical" evidence="1">
    <location>
        <begin position="21"/>
        <end position="41"/>
    </location>
</feature>
<dbReference type="InterPro" id="IPR009898">
    <property type="entry name" value="DUF1440"/>
</dbReference>
<evidence type="ECO:0000313" key="2">
    <source>
        <dbReference type="EMBL" id="GHO93969.1"/>
    </source>
</evidence>
<keyword evidence="1" id="KW-1133">Transmembrane helix</keyword>
<dbReference type="EMBL" id="BNJK01000001">
    <property type="protein sequence ID" value="GHO93969.1"/>
    <property type="molecule type" value="Genomic_DNA"/>
</dbReference>
<evidence type="ECO:0000313" key="3">
    <source>
        <dbReference type="Proteomes" id="UP000597444"/>
    </source>
</evidence>
<dbReference type="AlphaFoldDB" id="A0A8J3N088"/>